<dbReference type="KEGG" id="kdj:28967615"/>
<organism evidence="1">
    <name type="scientific">Kwoniella dejecticola CBS 10117</name>
    <dbReference type="NCBI Taxonomy" id="1296121"/>
    <lineage>
        <taxon>Eukaryota</taxon>
        <taxon>Fungi</taxon>
        <taxon>Dikarya</taxon>
        <taxon>Basidiomycota</taxon>
        <taxon>Agaricomycotina</taxon>
        <taxon>Tremellomycetes</taxon>
        <taxon>Tremellales</taxon>
        <taxon>Cryptococcaceae</taxon>
        <taxon>Kwoniella</taxon>
    </lineage>
</organism>
<protein>
    <submittedName>
        <fullName evidence="1">Uncharacterized protein</fullName>
    </submittedName>
</protein>
<keyword evidence="3" id="KW-1185">Reference proteome</keyword>
<dbReference type="GeneID" id="28967615"/>
<gene>
    <name evidence="1" type="ORF">I303_03916</name>
    <name evidence="2" type="ORF">I303_103897</name>
</gene>
<dbReference type="RefSeq" id="XP_018264038.1">
    <property type="nucleotide sequence ID" value="XM_018407230.1"/>
</dbReference>
<dbReference type="Proteomes" id="UP000078595">
    <property type="component" value="Chromosome 4"/>
</dbReference>
<dbReference type="EMBL" id="KI894030">
    <property type="protein sequence ID" value="OBR86196.1"/>
    <property type="molecule type" value="Genomic_DNA"/>
</dbReference>
<dbReference type="EMBL" id="CP144533">
    <property type="protein sequence ID" value="WWC61316.1"/>
    <property type="molecule type" value="Genomic_DNA"/>
</dbReference>
<sequence length="120" mass="13824">MRLPSLLEKSLDLTIWKPPSLKALPQFKRMVVPGHNKLYIVVHQLNKEKFQKVMAWVDVFSIYAFALHVDTSKGDLYVIATRNGDFKRLEVFELCKSVCNSAYTSPEVVFEIVNQPSPKR</sequence>
<dbReference type="VEuPathDB" id="FungiDB:I303_03916"/>
<evidence type="ECO:0000313" key="3">
    <source>
        <dbReference type="Proteomes" id="UP000078595"/>
    </source>
</evidence>
<evidence type="ECO:0000313" key="1">
    <source>
        <dbReference type="EMBL" id="OBR86196.1"/>
    </source>
</evidence>
<name>A0A1A6A813_9TREE</name>
<reference evidence="2" key="2">
    <citation type="submission" date="2013-07" db="EMBL/GenBank/DDBJ databases">
        <authorList>
            <consortium name="The Broad Institute Genome Sequencing Platform"/>
            <person name="Cuomo C."/>
            <person name="Litvintseva A."/>
            <person name="Chen Y."/>
            <person name="Heitman J."/>
            <person name="Sun S."/>
            <person name="Springer D."/>
            <person name="Dromer F."/>
            <person name="Young S.K."/>
            <person name="Zeng Q."/>
            <person name="Gargeya S."/>
            <person name="Fitzgerald M."/>
            <person name="Abouelleil A."/>
            <person name="Alvarado L."/>
            <person name="Berlin A.M."/>
            <person name="Chapman S.B."/>
            <person name="Dewar J."/>
            <person name="Goldberg J."/>
            <person name="Griggs A."/>
            <person name="Gujja S."/>
            <person name="Hansen M."/>
            <person name="Howarth C."/>
            <person name="Imamovic A."/>
            <person name="Larimer J."/>
            <person name="McCowan C."/>
            <person name="Murphy C."/>
            <person name="Pearson M."/>
            <person name="Priest M."/>
            <person name="Roberts A."/>
            <person name="Saif S."/>
            <person name="Shea T."/>
            <person name="Sykes S."/>
            <person name="Wortman J."/>
            <person name="Nusbaum C."/>
            <person name="Birren B."/>
        </authorList>
    </citation>
    <scope>NUCLEOTIDE SEQUENCE</scope>
    <source>
        <strain evidence="2">CBS 10117</strain>
    </source>
</reference>
<evidence type="ECO:0000313" key="2">
    <source>
        <dbReference type="EMBL" id="WWC61316.1"/>
    </source>
</evidence>
<reference evidence="1" key="1">
    <citation type="submission" date="2013-07" db="EMBL/GenBank/DDBJ databases">
        <title>The Genome Sequence of Cryptococcus dejecticola CBS10117.</title>
        <authorList>
            <consortium name="The Broad Institute Genome Sequencing Platform"/>
            <person name="Cuomo C."/>
            <person name="Litvintseva A."/>
            <person name="Chen Y."/>
            <person name="Heitman J."/>
            <person name="Sun S."/>
            <person name="Springer D."/>
            <person name="Dromer F."/>
            <person name="Young S.K."/>
            <person name="Zeng Q."/>
            <person name="Gargeya S."/>
            <person name="Fitzgerald M."/>
            <person name="Abouelleil A."/>
            <person name="Alvarado L."/>
            <person name="Berlin A.M."/>
            <person name="Chapman S.B."/>
            <person name="Dewar J."/>
            <person name="Goldberg J."/>
            <person name="Griggs A."/>
            <person name="Gujja S."/>
            <person name="Hansen M."/>
            <person name="Howarth C."/>
            <person name="Imamovic A."/>
            <person name="Larimer J."/>
            <person name="McCowan C."/>
            <person name="Murphy C."/>
            <person name="Pearson M."/>
            <person name="Priest M."/>
            <person name="Roberts A."/>
            <person name="Saif S."/>
            <person name="Shea T."/>
            <person name="Sykes S."/>
            <person name="Wortman J."/>
            <person name="Nusbaum C."/>
            <person name="Birren B."/>
        </authorList>
    </citation>
    <scope>NUCLEOTIDE SEQUENCE [LARGE SCALE GENOMIC DNA]</scope>
    <source>
        <strain evidence="1">CBS 10117</strain>
    </source>
</reference>
<proteinExistence type="predicted"/>
<accession>A0A1A6A813</accession>
<reference evidence="2" key="3">
    <citation type="submission" date="2024-02" db="EMBL/GenBank/DDBJ databases">
        <title>Comparative genomics of Cryptococcus and Kwoniella reveals pathogenesis evolution and contrasting modes of karyotype evolution via chromosome fusion or intercentromeric recombination.</title>
        <authorList>
            <person name="Coelho M.A."/>
            <person name="David-Palma M."/>
            <person name="Shea T."/>
            <person name="Bowers K."/>
            <person name="McGinley-Smith S."/>
            <person name="Mohammad A.W."/>
            <person name="Gnirke A."/>
            <person name="Yurkov A.M."/>
            <person name="Nowrousian M."/>
            <person name="Sun S."/>
            <person name="Cuomo C.A."/>
            <person name="Heitman J."/>
        </authorList>
    </citation>
    <scope>NUCLEOTIDE SEQUENCE</scope>
    <source>
        <strain evidence="2">CBS 10117</strain>
    </source>
</reference>
<dbReference type="AlphaFoldDB" id="A0A1A6A813"/>